<dbReference type="AlphaFoldDB" id="A0A7H1MYB7"/>
<evidence type="ECO:0000256" key="1">
    <source>
        <dbReference type="ARBA" id="ARBA00007806"/>
    </source>
</evidence>
<dbReference type="Gene3D" id="2.60.40.1180">
    <property type="entry name" value="Golgi alpha-mannosidase II"/>
    <property type="match status" value="2"/>
</dbReference>
<accession>A0A7H1MYB7</accession>
<comment type="similarity">
    <text evidence="1 2">Belongs to the glycosyl hydrolase 31 family.</text>
</comment>
<dbReference type="PANTHER" id="PTHR22762">
    <property type="entry name" value="ALPHA-GLUCOSIDASE"/>
    <property type="match status" value="1"/>
</dbReference>
<dbReference type="GO" id="GO:0030246">
    <property type="term" value="F:carbohydrate binding"/>
    <property type="evidence" value="ECO:0007669"/>
    <property type="project" value="InterPro"/>
</dbReference>
<name>A0A7H1MYB7_9PROT</name>
<evidence type="ECO:0000259" key="6">
    <source>
        <dbReference type="Pfam" id="PF21365"/>
    </source>
</evidence>
<dbReference type="EMBL" id="CP053923">
    <property type="protein sequence ID" value="QNT68453.1"/>
    <property type="molecule type" value="Genomic_DNA"/>
</dbReference>
<proteinExistence type="inferred from homology"/>
<feature type="domain" description="Glycoside hydrolase family 31 N-terminal" evidence="5">
    <location>
        <begin position="48"/>
        <end position="240"/>
    </location>
</feature>
<dbReference type="SUPFAM" id="SSF74650">
    <property type="entry name" value="Galactose mutarotase-like"/>
    <property type="match status" value="1"/>
</dbReference>
<dbReference type="PANTHER" id="PTHR22762:SF120">
    <property type="entry name" value="HETEROGLYCAN GLUCOSIDASE 1"/>
    <property type="match status" value="1"/>
</dbReference>
<protein>
    <submittedName>
        <fullName evidence="7">DUF4968 domain-containing protein</fullName>
    </submittedName>
</protein>
<evidence type="ECO:0000259" key="5">
    <source>
        <dbReference type="Pfam" id="PF13802"/>
    </source>
</evidence>
<dbReference type="InterPro" id="IPR000322">
    <property type="entry name" value="Glyco_hydro_31_TIM"/>
</dbReference>
<feature type="domain" description="Glycoside hydrolase family 31 TIM barrel" evidence="4">
    <location>
        <begin position="288"/>
        <end position="690"/>
    </location>
</feature>
<evidence type="ECO:0000256" key="2">
    <source>
        <dbReference type="RuleBase" id="RU361185"/>
    </source>
</evidence>
<feature type="domain" description="Glycosyl hydrolase family 31 C-terminal" evidence="6">
    <location>
        <begin position="699"/>
        <end position="796"/>
    </location>
</feature>
<evidence type="ECO:0000259" key="4">
    <source>
        <dbReference type="Pfam" id="PF01055"/>
    </source>
</evidence>
<dbReference type="SUPFAM" id="SSF51445">
    <property type="entry name" value="(Trans)glycosidases"/>
    <property type="match status" value="1"/>
</dbReference>
<evidence type="ECO:0000313" key="7">
    <source>
        <dbReference type="EMBL" id="QNT68453.1"/>
    </source>
</evidence>
<dbReference type="InterPro" id="IPR025887">
    <property type="entry name" value="Glyco_hydro_31_N_dom"/>
</dbReference>
<dbReference type="RefSeq" id="WP_190261890.1">
    <property type="nucleotide sequence ID" value="NZ_CP053923.1"/>
</dbReference>
<organism evidence="7 8">
    <name type="scientific">Defluviicoccus vanus</name>
    <dbReference type="NCBI Taxonomy" id="111831"/>
    <lineage>
        <taxon>Bacteria</taxon>
        <taxon>Pseudomonadati</taxon>
        <taxon>Pseudomonadota</taxon>
        <taxon>Alphaproteobacteria</taxon>
        <taxon>Rhodospirillales</taxon>
        <taxon>Rhodospirillaceae</taxon>
        <taxon>Defluviicoccus</taxon>
    </lineage>
</organism>
<dbReference type="Pfam" id="PF21365">
    <property type="entry name" value="Glyco_hydro_31_3rd"/>
    <property type="match status" value="1"/>
</dbReference>
<keyword evidence="8" id="KW-1185">Reference proteome</keyword>
<dbReference type="InterPro" id="IPR013780">
    <property type="entry name" value="Glyco_hydro_b"/>
</dbReference>
<dbReference type="InterPro" id="IPR011013">
    <property type="entry name" value="Gal_mutarotase_sf_dom"/>
</dbReference>
<evidence type="ECO:0000313" key="8">
    <source>
        <dbReference type="Proteomes" id="UP000516369"/>
    </source>
</evidence>
<dbReference type="SUPFAM" id="SSF51011">
    <property type="entry name" value="Glycosyl hydrolase domain"/>
    <property type="match status" value="1"/>
</dbReference>
<dbReference type="InterPro" id="IPR017853">
    <property type="entry name" value="GH"/>
</dbReference>
<feature type="compositionally biased region" description="Basic and acidic residues" evidence="3">
    <location>
        <begin position="898"/>
        <end position="914"/>
    </location>
</feature>
<dbReference type="Pfam" id="PF13802">
    <property type="entry name" value="Gal_mutarotas_2"/>
    <property type="match status" value="1"/>
</dbReference>
<sequence>MPISLLNVRQFTPTDRSAWVHVGNIAAVRQEGNNFTLQPAAAALAHCPLHVSFLSPTCLRVRFAPPAATGRTPPSAAVIAASLAPVQLRLVEDSELALVIDTGVLRIIIDRQPYRLSIFRDGQRIHADEEGFNVVYSPGSRRVANLKQAPTNARYCGFGEAAGATLLKNFCSMTQFNFDNFACQRAPLPADNEAGPLNPSGALYASIPLLIEVNPRPVGEYAGPSYAYGVFLDNPSQSFFNIFANDYSDMSGRYYFGAVAGALDYYIFVGDGTDQVLAQYTALTGRGAMPPRYVFGLHQGCYGYYDWGRLEAAAAGYRQAHIPCDGLHIDVDFQDNYRTFTHSERKFPHAREMLDALRADGFKCATNVSPLLSDNPLDETGHFAPYPQRAALLAIAGLLYDVRAGQQQAGDAASGVRLFTGRLNYGTNNRVNPYHYPPFSAHPPLAPNRNDAAPLGASGNYADLGRTDVRHAWGEQYAHLIDELGMDMIWQDMTCPAQDATVAGPILTLPLDLMLHDGEGYLPHGLMHNAYAQWLLRATWEGLTRLRPDQRPFILARGGYAGMQRYAALWTGDNASSWDFLRINIPQVLNIGLSGVPISGADIGGFARGSGSSSEPIYPGEPGGRIDGGVTEPELFVRWMQLGAFLPWFRNHYNGYDKAFQEPWAYDATIADHCRRIVHLRYRLLQVIYDAMYHWTQTGMPIARALFLNDADDREVYDHLDDQFFLGRDLMIAPIVHPAAVGEPARRQVYLPAGVDWYPFSIEDAALPPPLAGGRLIDVHADLGMLPLYVRAGAILPLRTLAEDWVGQRPENPLCITCYPGADRDYLLYQDDGITTAATTTAAYRTTRISQATLGTTRSVRLERLHDGYTPPETCCFVAFRGCPLPVMVSIDGETLPKETLPEEKLPEEMRPEDTLPGANERAALGRSAGEAYVWNAATASIVVRIAACRARADIRVSAA</sequence>
<dbReference type="InterPro" id="IPR048395">
    <property type="entry name" value="Glyco_hydro_31_C"/>
</dbReference>
<dbReference type="Proteomes" id="UP000516369">
    <property type="component" value="Chromosome"/>
</dbReference>
<dbReference type="KEGG" id="dvn:HQ394_02605"/>
<dbReference type="GO" id="GO:0004553">
    <property type="term" value="F:hydrolase activity, hydrolyzing O-glycosyl compounds"/>
    <property type="evidence" value="ECO:0007669"/>
    <property type="project" value="InterPro"/>
</dbReference>
<feature type="region of interest" description="Disordered" evidence="3">
    <location>
        <begin position="898"/>
        <end position="918"/>
    </location>
</feature>
<dbReference type="Gene3D" id="3.20.20.80">
    <property type="entry name" value="Glycosidases"/>
    <property type="match status" value="2"/>
</dbReference>
<dbReference type="CDD" id="cd14752">
    <property type="entry name" value="GH31_N"/>
    <property type="match status" value="1"/>
</dbReference>
<evidence type="ECO:0000256" key="3">
    <source>
        <dbReference type="SAM" id="MobiDB-lite"/>
    </source>
</evidence>
<dbReference type="GO" id="GO:0005975">
    <property type="term" value="P:carbohydrate metabolic process"/>
    <property type="evidence" value="ECO:0007669"/>
    <property type="project" value="InterPro"/>
</dbReference>
<keyword evidence="2" id="KW-0378">Hydrolase</keyword>
<reference evidence="7 8" key="1">
    <citation type="submission" date="2020-05" db="EMBL/GenBank/DDBJ databases">
        <title>Complete closed genome sequence of Defluviicoccus vanus.</title>
        <authorList>
            <person name="Bessarab I."/>
            <person name="Arumugam K."/>
            <person name="Maszenan A.M."/>
            <person name="Seviour R.J."/>
            <person name="Williams R.B."/>
        </authorList>
    </citation>
    <scope>NUCLEOTIDE SEQUENCE [LARGE SCALE GENOMIC DNA]</scope>
    <source>
        <strain evidence="7 8">Ben 114</strain>
    </source>
</reference>
<gene>
    <name evidence="7" type="ORF">HQ394_02605</name>
</gene>
<dbReference type="Pfam" id="PF01055">
    <property type="entry name" value="Glyco_hydro_31_2nd"/>
    <property type="match status" value="1"/>
</dbReference>
<keyword evidence="2" id="KW-0326">Glycosidase</keyword>
<dbReference type="Gene3D" id="2.60.40.1760">
    <property type="entry name" value="glycosyl hydrolase (family 31)"/>
    <property type="match status" value="2"/>
</dbReference>